<feature type="transmembrane region" description="Helical" evidence="6">
    <location>
        <begin position="12"/>
        <end position="39"/>
    </location>
</feature>
<dbReference type="GO" id="GO:0006857">
    <property type="term" value="P:oligopeptide transport"/>
    <property type="evidence" value="ECO:0007669"/>
    <property type="project" value="InterPro"/>
</dbReference>
<proteinExistence type="inferred from homology"/>
<organism evidence="7">
    <name type="scientific">Campylobacter jejuni</name>
    <dbReference type="NCBI Taxonomy" id="197"/>
    <lineage>
        <taxon>Bacteria</taxon>
        <taxon>Pseudomonadati</taxon>
        <taxon>Campylobacterota</taxon>
        <taxon>Epsilonproteobacteria</taxon>
        <taxon>Campylobacterales</taxon>
        <taxon>Campylobacteraceae</taxon>
        <taxon>Campylobacter</taxon>
    </lineage>
</organism>
<dbReference type="GO" id="GO:0016020">
    <property type="term" value="C:membrane"/>
    <property type="evidence" value="ECO:0007669"/>
    <property type="project" value="UniProtKB-SubCell"/>
</dbReference>
<keyword evidence="2 5" id="KW-0812">Transmembrane</keyword>
<feature type="transmembrane region" description="Helical" evidence="6">
    <location>
        <begin position="51"/>
        <end position="71"/>
    </location>
</feature>
<keyword evidence="5" id="KW-0813">Transport</keyword>
<dbReference type="InterPro" id="IPR018456">
    <property type="entry name" value="PTR2_symporter_CS"/>
</dbReference>
<evidence type="ECO:0000256" key="2">
    <source>
        <dbReference type="ARBA" id="ARBA00022692"/>
    </source>
</evidence>
<dbReference type="PROSITE" id="PS01023">
    <property type="entry name" value="PTR2_2"/>
    <property type="match status" value="1"/>
</dbReference>
<dbReference type="GO" id="GO:0022857">
    <property type="term" value="F:transmembrane transporter activity"/>
    <property type="evidence" value="ECO:0007669"/>
    <property type="project" value="InterPro"/>
</dbReference>
<gene>
    <name evidence="7" type="ORF">B6428_02785</name>
</gene>
<evidence type="ECO:0000256" key="3">
    <source>
        <dbReference type="ARBA" id="ARBA00022989"/>
    </source>
</evidence>
<dbReference type="InterPro" id="IPR000109">
    <property type="entry name" value="POT_fam"/>
</dbReference>
<evidence type="ECO:0000256" key="5">
    <source>
        <dbReference type="RuleBase" id="RU003755"/>
    </source>
</evidence>
<dbReference type="AlphaFoldDB" id="A0A5T1IYU8"/>
<evidence type="ECO:0000256" key="1">
    <source>
        <dbReference type="ARBA" id="ARBA00004141"/>
    </source>
</evidence>
<reference evidence="7" key="1">
    <citation type="submission" date="2018-05" db="EMBL/GenBank/DDBJ databases">
        <authorList>
            <consortium name="PulseNet: The National Subtyping Network for Foodborne Disease Surveillance"/>
            <person name="Tarr C.L."/>
            <person name="Trees E."/>
            <person name="Katz L.S."/>
            <person name="Carleton-Romer H.A."/>
            <person name="Stroika S."/>
            <person name="Kucerova Z."/>
            <person name="Roache K.F."/>
            <person name="Sabol A.L."/>
            <person name="Besser J."/>
            <person name="Gerner-Smidt P."/>
        </authorList>
    </citation>
    <scope>NUCLEOTIDE SEQUENCE</scope>
    <source>
        <strain evidence="7">PNUSAC001730</strain>
    </source>
</reference>
<comment type="subcellular location">
    <subcellularLocation>
        <location evidence="1 5">Membrane</location>
        <topology evidence="1 5">Multi-pass membrane protein</topology>
    </subcellularLocation>
</comment>
<dbReference type="EMBL" id="AACLFB010000005">
    <property type="protein sequence ID" value="EAL0748516.1"/>
    <property type="molecule type" value="Genomic_DNA"/>
</dbReference>
<name>A0A5T1IYU8_CAMJU</name>
<evidence type="ECO:0000256" key="4">
    <source>
        <dbReference type="ARBA" id="ARBA00023136"/>
    </source>
</evidence>
<keyword evidence="4 6" id="KW-0472">Membrane</keyword>
<dbReference type="Gene3D" id="1.20.1250.20">
    <property type="entry name" value="MFS general substrate transporter like domains"/>
    <property type="match status" value="1"/>
</dbReference>
<evidence type="ECO:0000256" key="6">
    <source>
        <dbReference type="SAM" id="Phobius"/>
    </source>
</evidence>
<protein>
    <submittedName>
        <fullName evidence="7">Peptide MFS transporter</fullName>
    </submittedName>
</protein>
<dbReference type="SUPFAM" id="SSF103473">
    <property type="entry name" value="MFS general substrate transporter"/>
    <property type="match status" value="1"/>
</dbReference>
<comment type="similarity">
    <text evidence="5">Belongs to the major facilitator superfamily. Proton-dependent oligopeptide transporter (POT/PTR) (TC 2.A.17) family.</text>
</comment>
<dbReference type="Pfam" id="PF00854">
    <property type="entry name" value="PTR2"/>
    <property type="match status" value="1"/>
</dbReference>
<evidence type="ECO:0000313" key="7">
    <source>
        <dbReference type="EMBL" id="EAL0748516.1"/>
    </source>
</evidence>
<comment type="caution">
    <text evidence="7">The sequence shown here is derived from an EMBL/GenBank/DDBJ whole genome shotgun (WGS) entry which is preliminary data.</text>
</comment>
<keyword evidence="3 6" id="KW-1133">Transmembrane helix</keyword>
<dbReference type="InterPro" id="IPR036259">
    <property type="entry name" value="MFS_trans_sf"/>
</dbReference>
<sequence>MSIALSILSTPMFFLGLTFIIIGTGFFKTSASVTVGMLYKQNDTRCDTGYTIFYIGINIGAFIAPLICGFVQAKWNYHLGFCIEGGGRYANLFAYFIF</sequence>
<accession>A0A5T1IYU8</accession>